<feature type="non-terminal residue" evidence="1">
    <location>
        <position position="43"/>
    </location>
</feature>
<name>A0A4Y9ZIY8_9AGAM</name>
<protein>
    <submittedName>
        <fullName evidence="1">Uncharacterized protein</fullName>
    </submittedName>
</protein>
<sequence>MYLSLMRQAHNVKLVHGKKVGPAEHDLTVEHDVGIGELLRVKN</sequence>
<dbReference type="EMBL" id="SFCI01002370">
    <property type="protein sequence ID" value="TFY74007.1"/>
    <property type="molecule type" value="Genomic_DNA"/>
</dbReference>
<gene>
    <name evidence="1" type="ORF">EWM64_g10005</name>
</gene>
<organism evidence="1 2">
    <name type="scientific">Hericium alpestre</name>
    <dbReference type="NCBI Taxonomy" id="135208"/>
    <lineage>
        <taxon>Eukaryota</taxon>
        <taxon>Fungi</taxon>
        <taxon>Dikarya</taxon>
        <taxon>Basidiomycota</taxon>
        <taxon>Agaricomycotina</taxon>
        <taxon>Agaricomycetes</taxon>
        <taxon>Russulales</taxon>
        <taxon>Hericiaceae</taxon>
        <taxon>Hericium</taxon>
    </lineage>
</organism>
<proteinExistence type="predicted"/>
<keyword evidence="2" id="KW-1185">Reference proteome</keyword>
<comment type="caution">
    <text evidence="1">The sequence shown here is derived from an EMBL/GenBank/DDBJ whole genome shotgun (WGS) entry which is preliminary data.</text>
</comment>
<reference evidence="1 2" key="1">
    <citation type="submission" date="2019-02" db="EMBL/GenBank/DDBJ databases">
        <title>Genome sequencing of the rare red list fungi Hericium alpestre (H. flagellum).</title>
        <authorList>
            <person name="Buettner E."/>
            <person name="Kellner H."/>
        </authorList>
    </citation>
    <scope>NUCLEOTIDE SEQUENCE [LARGE SCALE GENOMIC DNA]</scope>
    <source>
        <strain evidence="1 2">DSM 108284</strain>
    </source>
</reference>
<evidence type="ECO:0000313" key="2">
    <source>
        <dbReference type="Proteomes" id="UP000298061"/>
    </source>
</evidence>
<dbReference type="Proteomes" id="UP000298061">
    <property type="component" value="Unassembled WGS sequence"/>
</dbReference>
<dbReference type="AlphaFoldDB" id="A0A4Y9ZIY8"/>
<accession>A0A4Y9ZIY8</accession>
<evidence type="ECO:0000313" key="1">
    <source>
        <dbReference type="EMBL" id="TFY74007.1"/>
    </source>
</evidence>